<dbReference type="Gene3D" id="2.60.20.10">
    <property type="entry name" value="Crystallins"/>
    <property type="match status" value="2"/>
</dbReference>
<dbReference type="PROSITE" id="PS50915">
    <property type="entry name" value="CRYSTALLIN_BETA_GAMMA"/>
    <property type="match status" value="3"/>
</dbReference>
<dbReference type="InterPro" id="IPR001064">
    <property type="entry name" value="Beta/gamma_crystallin"/>
</dbReference>
<keyword evidence="7" id="KW-1185">Reference proteome</keyword>
<evidence type="ECO:0000256" key="4">
    <source>
        <dbReference type="ARBA" id="ARBA00022737"/>
    </source>
</evidence>
<evidence type="ECO:0000259" key="5">
    <source>
        <dbReference type="PROSITE" id="PS50915"/>
    </source>
</evidence>
<dbReference type="PANTHER" id="PTHR11818">
    <property type="entry name" value="BETA/GAMMA CRYSTALLIN"/>
    <property type="match status" value="1"/>
</dbReference>
<comment type="similarity">
    <text evidence="2">Belongs to the beta/gamma-crystallin family.</text>
</comment>
<feature type="domain" description="Beta/gamma crystallin 'Greek key'" evidence="5">
    <location>
        <begin position="85"/>
        <end position="127"/>
    </location>
</feature>
<dbReference type="Proteomes" id="UP001356427">
    <property type="component" value="Unassembled WGS sequence"/>
</dbReference>
<dbReference type="FunFam" id="2.60.20.10:FF:000001">
    <property type="entry name" value="Crystallin gamma S"/>
    <property type="match status" value="1"/>
</dbReference>
<dbReference type="EMBL" id="JAGTTL010000003">
    <property type="protein sequence ID" value="KAK6325620.1"/>
    <property type="molecule type" value="Genomic_DNA"/>
</dbReference>
<organism evidence="6 7">
    <name type="scientific">Coregonus suidteri</name>
    <dbReference type="NCBI Taxonomy" id="861788"/>
    <lineage>
        <taxon>Eukaryota</taxon>
        <taxon>Metazoa</taxon>
        <taxon>Chordata</taxon>
        <taxon>Craniata</taxon>
        <taxon>Vertebrata</taxon>
        <taxon>Euteleostomi</taxon>
        <taxon>Actinopterygii</taxon>
        <taxon>Neopterygii</taxon>
        <taxon>Teleostei</taxon>
        <taxon>Protacanthopterygii</taxon>
        <taxon>Salmoniformes</taxon>
        <taxon>Salmonidae</taxon>
        <taxon>Coregoninae</taxon>
        <taxon>Coregonus</taxon>
    </lineage>
</organism>
<dbReference type="AlphaFoldDB" id="A0AAN8M647"/>
<feature type="domain" description="Beta/gamma crystallin 'Greek key'" evidence="5">
    <location>
        <begin position="46"/>
        <end position="84"/>
    </location>
</feature>
<comment type="caution">
    <text evidence="6">The sequence shown here is derived from an EMBL/GenBank/DDBJ whole genome shotgun (WGS) entry which is preliminary data.</text>
</comment>
<dbReference type="GO" id="GO:0002088">
    <property type="term" value="P:lens development in camera-type eye"/>
    <property type="evidence" value="ECO:0007669"/>
    <property type="project" value="TreeGrafter"/>
</dbReference>
<proteinExistence type="inferred from homology"/>
<gene>
    <name evidence="6" type="ORF">J4Q44_G00049620</name>
</gene>
<reference evidence="6 7" key="1">
    <citation type="submission" date="2021-04" db="EMBL/GenBank/DDBJ databases">
        <authorList>
            <person name="De Guttry C."/>
            <person name="Zahm M."/>
            <person name="Klopp C."/>
            <person name="Cabau C."/>
            <person name="Louis A."/>
            <person name="Berthelot C."/>
            <person name="Parey E."/>
            <person name="Roest Crollius H."/>
            <person name="Montfort J."/>
            <person name="Robinson-Rechavi M."/>
            <person name="Bucao C."/>
            <person name="Bouchez O."/>
            <person name="Gislard M."/>
            <person name="Lluch J."/>
            <person name="Milhes M."/>
            <person name="Lampietro C."/>
            <person name="Lopez Roques C."/>
            <person name="Donnadieu C."/>
            <person name="Braasch I."/>
            <person name="Desvignes T."/>
            <person name="Postlethwait J."/>
            <person name="Bobe J."/>
            <person name="Wedekind C."/>
            <person name="Guiguen Y."/>
        </authorList>
    </citation>
    <scope>NUCLEOTIDE SEQUENCE [LARGE SCALE GENOMIC DNA]</scope>
    <source>
        <strain evidence="6">Cs_M1</strain>
        <tissue evidence="6">Blood</tissue>
    </source>
</reference>
<feature type="domain" description="Beta/gamma crystallin 'Greek key'" evidence="5">
    <location>
        <begin position="175"/>
        <end position="217"/>
    </location>
</feature>
<evidence type="ECO:0000256" key="2">
    <source>
        <dbReference type="ARBA" id="ARBA00009646"/>
    </source>
</evidence>
<dbReference type="InterPro" id="IPR011024">
    <property type="entry name" value="G_crystallin-like"/>
</dbReference>
<evidence type="ECO:0000256" key="1">
    <source>
        <dbReference type="ARBA" id="ARBA00003689"/>
    </source>
</evidence>
<sequence length="218" mass="25569">MLLSDYSSAFNTIVPSKLITMLRALGLNPSLCNWVLHFLTGRPLVVKIVFYEDKNYQGRRYECDSDCTDFHSYLSRCNSIRVDSGTWVVYERPNYTGYQYVLTRGEYPDYQRWMGLNDHVCSCKMVHFASGIPYKLQLYGKGDFAGQVFEATEDCPSVLDKFHWREVHSCKVLGGWWVFYEHPNYKGRQYLLERGEYRKPVDWGAVCPNVQSFRRLTE</sequence>
<evidence type="ECO:0000256" key="3">
    <source>
        <dbReference type="ARBA" id="ARBA00022613"/>
    </source>
</evidence>
<name>A0AAN8M647_9TELE</name>
<dbReference type="GO" id="GO:0007601">
    <property type="term" value="P:visual perception"/>
    <property type="evidence" value="ECO:0007669"/>
    <property type="project" value="TreeGrafter"/>
</dbReference>
<evidence type="ECO:0000313" key="7">
    <source>
        <dbReference type="Proteomes" id="UP001356427"/>
    </source>
</evidence>
<keyword evidence="3" id="KW-0273">Eye lens protein</keyword>
<dbReference type="FunFam" id="2.60.20.10:FF:000003">
    <property type="entry name" value="Crystallin gamma S"/>
    <property type="match status" value="1"/>
</dbReference>
<evidence type="ECO:0000313" key="6">
    <source>
        <dbReference type="EMBL" id="KAK6325620.1"/>
    </source>
</evidence>
<dbReference type="SUPFAM" id="SSF49695">
    <property type="entry name" value="gamma-Crystallin-like"/>
    <property type="match status" value="1"/>
</dbReference>
<dbReference type="Pfam" id="PF00030">
    <property type="entry name" value="Crystall"/>
    <property type="match status" value="2"/>
</dbReference>
<dbReference type="SMART" id="SM00247">
    <property type="entry name" value="XTALbg"/>
    <property type="match status" value="2"/>
</dbReference>
<dbReference type="InterPro" id="IPR050252">
    <property type="entry name" value="Beta/Gamma-Crystallin"/>
</dbReference>
<dbReference type="GO" id="GO:0005212">
    <property type="term" value="F:structural constituent of eye lens"/>
    <property type="evidence" value="ECO:0007669"/>
    <property type="project" value="UniProtKB-KW"/>
</dbReference>
<keyword evidence="4" id="KW-0677">Repeat</keyword>
<comment type="function">
    <text evidence="1">Crystallins are the dominant structural components of the vertebrate eye lens.</text>
</comment>
<accession>A0AAN8M647</accession>
<dbReference type="PRINTS" id="PR01367">
    <property type="entry name" value="BGCRYSTALLIN"/>
</dbReference>
<dbReference type="PANTHER" id="PTHR11818:SF6">
    <property type="entry name" value="GAMMA-CRYSTALLIN S"/>
    <property type="match status" value="1"/>
</dbReference>
<protein>
    <recommendedName>
        <fullName evidence="5">Beta/gamma crystallin 'Greek key' domain-containing protein</fullName>
    </recommendedName>
</protein>